<dbReference type="AlphaFoldDB" id="A0A8J6ETL2"/>
<sequence>MPTQAGSHRYLIYFVGSCNHHIDSNTTSTVWSIHTWGRNTFLWSATCYPVIAVSDTTGFCFCPTPGTVNNAQCQHNYQKDTQGYKQSHNQPSSIPLSFGLLGWIR</sequence>
<gene>
    <name evidence="1" type="ORF">GDO78_003691</name>
</gene>
<organism evidence="1 2">
    <name type="scientific">Eleutherodactylus coqui</name>
    <name type="common">Puerto Rican coqui</name>
    <dbReference type="NCBI Taxonomy" id="57060"/>
    <lineage>
        <taxon>Eukaryota</taxon>
        <taxon>Metazoa</taxon>
        <taxon>Chordata</taxon>
        <taxon>Craniata</taxon>
        <taxon>Vertebrata</taxon>
        <taxon>Euteleostomi</taxon>
        <taxon>Amphibia</taxon>
        <taxon>Batrachia</taxon>
        <taxon>Anura</taxon>
        <taxon>Neobatrachia</taxon>
        <taxon>Hyloidea</taxon>
        <taxon>Eleutherodactylidae</taxon>
        <taxon>Eleutherodactylinae</taxon>
        <taxon>Eleutherodactylus</taxon>
        <taxon>Eleutherodactylus</taxon>
    </lineage>
</organism>
<reference evidence="1" key="1">
    <citation type="thesis" date="2020" institute="ProQuest LLC" country="789 East Eisenhower Parkway, Ann Arbor, MI, USA">
        <title>Comparative Genomics and Chromosome Evolution.</title>
        <authorList>
            <person name="Mudd A.B."/>
        </authorList>
    </citation>
    <scope>NUCLEOTIDE SEQUENCE</scope>
    <source>
        <strain evidence="1">HN-11 Male</strain>
        <tissue evidence="1">Kidney and liver</tissue>
    </source>
</reference>
<accession>A0A8J6ETL2</accession>
<dbReference type="Proteomes" id="UP000770717">
    <property type="component" value="Unassembled WGS sequence"/>
</dbReference>
<proteinExistence type="predicted"/>
<evidence type="ECO:0000313" key="1">
    <source>
        <dbReference type="EMBL" id="KAG9475407.1"/>
    </source>
</evidence>
<keyword evidence="2" id="KW-1185">Reference proteome</keyword>
<comment type="caution">
    <text evidence="1">The sequence shown here is derived from an EMBL/GenBank/DDBJ whole genome shotgun (WGS) entry which is preliminary data.</text>
</comment>
<protein>
    <submittedName>
        <fullName evidence="1">Uncharacterized protein</fullName>
    </submittedName>
</protein>
<evidence type="ECO:0000313" key="2">
    <source>
        <dbReference type="Proteomes" id="UP000770717"/>
    </source>
</evidence>
<dbReference type="EMBL" id="WNTK01000012">
    <property type="protein sequence ID" value="KAG9475407.1"/>
    <property type="molecule type" value="Genomic_DNA"/>
</dbReference>
<name>A0A8J6ETL2_ELECQ</name>